<reference evidence="2" key="1">
    <citation type="journal article" date="2002" name="Proc. Natl. Acad. Sci. U.S.A.">
        <title>The chloroplast and mitochondrial genome sequences of the charophyte Chaetosphaeridium globosum: insights into the timing of the events that restructured organelle DNAs within the green algal lineage that led to land plants.</title>
        <authorList>
            <person name="Turmel M."/>
            <person name="Otis C."/>
            <person name="Lemieux C."/>
        </authorList>
    </citation>
    <scope>NUCLEOTIDE SEQUENCE</scope>
</reference>
<dbReference type="RefSeq" id="NP_689387.1">
    <property type="nucleotide sequence ID" value="NC_004118.1"/>
</dbReference>
<sequence>MRQSACEYLKNMSYQRLNVEPSFNFHEWLVGFTDGSGCFSITQQSQNLQCTFKITQSVYNYRVLYYIKKNIGYGSITQDGFKRVQYCIRDTKILKQIILPIFEIYPLHTSKHIVYVLWKQALLYPELRSVVQSRILSASYLTCLDNLFEVKPIEVTKQSDSDVRRAILSKSLSQKRLEPTKSWIVGFVEADGSFFLTKKGSEGDIVHTFCITQKHDYALLEQLKKRFHIKAKIKHNQKTKAYVLETTNTRNIRFLIQFFHGTFKGMKSLEYRIWARSFVKNKGLSDELLTVQNQLRKLKKVKV</sequence>
<dbReference type="GO" id="GO:0005739">
    <property type="term" value="C:mitochondrion"/>
    <property type="evidence" value="ECO:0007669"/>
    <property type="project" value="UniProtKB-ARBA"/>
</dbReference>
<dbReference type="GO" id="GO:0004519">
    <property type="term" value="F:endonuclease activity"/>
    <property type="evidence" value="ECO:0007669"/>
    <property type="project" value="InterPro"/>
</dbReference>
<dbReference type="InterPro" id="IPR027434">
    <property type="entry name" value="Homing_endonucl"/>
</dbReference>
<organism evidence="2">
    <name type="scientific">Chaetosphaeridium globosum</name>
    <name type="common">Charophycean green alga</name>
    <name type="synonym">Herposteiron globosum</name>
    <dbReference type="NCBI Taxonomy" id="96477"/>
    <lineage>
        <taxon>Eukaryota</taxon>
        <taxon>Viridiplantae</taxon>
        <taxon>Streptophyta</taxon>
        <taxon>Coleochaetophyceae</taxon>
        <taxon>Coleochaetales</taxon>
        <taxon>Chaetosphaeridiaceae</taxon>
        <taxon>Chaetosphaeridium</taxon>
    </lineage>
</organism>
<dbReference type="PANTHER" id="PTHR36181:SF2">
    <property type="entry name" value="INTRON-ENCODED ENDONUCLEASE AI3-RELATED"/>
    <property type="match status" value="1"/>
</dbReference>
<dbReference type="GeneID" id="860667"/>
<dbReference type="AlphaFoldDB" id="Q8M1D4"/>
<name>Q8M1D4_CHAGL</name>
<dbReference type="Gene3D" id="3.10.28.10">
    <property type="entry name" value="Homing endonucleases"/>
    <property type="match status" value="2"/>
</dbReference>
<geneLocation type="mitochondrion" evidence="2"/>
<feature type="domain" description="Homing endonuclease LAGLIDADG" evidence="1">
    <location>
        <begin position="184"/>
        <end position="275"/>
    </location>
</feature>
<dbReference type="Pfam" id="PF00961">
    <property type="entry name" value="LAGLIDADG_1"/>
    <property type="match status" value="2"/>
</dbReference>
<proteinExistence type="predicted"/>
<protein>
    <submittedName>
        <fullName evidence="2">Putative intron-encoded protein</fullName>
    </submittedName>
</protein>
<dbReference type="InterPro" id="IPR004860">
    <property type="entry name" value="LAGLIDADG_dom"/>
</dbReference>
<dbReference type="InterPro" id="IPR051289">
    <property type="entry name" value="LAGLIDADG_Endonuclease"/>
</dbReference>
<feature type="domain" description="Homing endonuclease LAGLIDADG" evidence="1">
    <location>
        <begin position="29"/>
        <end position="121"/>
    </location>
</feature>
<evidence type="ECO:0000259" key="1">
    <source>
        <dbReference type="Pfam" id="PF00961"/>
    </source>
</evidence>
<evidence type="ECO:0000313" key="2">
    <source>
        <dbReference type="EMBL" id="AAM96640.1"/>
    </source>
</evidence>
<dbReference type="PANTHER" id="PTHR36181">
    <property type="entry name" value="INTRON-ENCODED ENDONUCLEASE AI3-RELATED"/>
    <property type="match status" value="1"/>
</dbReference>
<keyword evidence="2" id="KW-0496">Mitochondrion</keyword>
<accession>Q8M1D4</accession>
<dbReference type="EMBL" id="AF494279">
    <property type="protein sequence ID" value="AAM96640.1"/>
    <property type="molecule type" value="Genomic_DNA"/>
</dbReference>
<dbReference type="SUPFAM" id="SSF55608">
    <property type="entry name" value="Homing endonucleases"/>
    <property type="match status" value="2"/>
</dbReference>
<gene>
    <name evidence="2" type="primary">orf303</name>
</gene>